<dbReference type="AlphaFoldDB" id="A0A176VXE1"/>
<dbReference type="PRINTS" id="PR00458">
    <property type="entry name" value="PEROXIDASE"/>
</dbReference>
<comment type="cofactor">
    <cofactor evidence="16 19">
        <name>Ca(2+)</name>
        <dbReference type="ChEBI" id="CHEBI:29108"/>
    </cofactor>
    <text evidence="16 19">Binds 2 calcium ions per subunit.</text>
</comment>
<dbReference type="CDD" id="cd00693">
    <property type="entry name" value="secretory_peroxidase"/>
    <property type="match status" value="1"/>
</dbReference>
<evidence type="ECO:0000256" key="14">
    <source>
        <dbReference type="PIRSR" id="PIRSR600823-1"/>
    </source>
</evidence>
<keyword evidence="22" id="KW-1185">Reference proteome</keyword>
<keyword evidence="5 19" id="KW-0575">Peroxidase</keyword>
<dbReference type="FunFam" id="1.10.520.10:FF:000006">
    <property type="entry name" value="Peroxidase"/>
    <property type="match status" value="1"/>
</dbReference>
<evidence type="ECO:0000256" key="19">
    <source>
        <dbReference type="RuleBase" id="RU362060"/>
    </source>
</evidence>
<evidence type="ECO:0000256" key="17">
    <source>
        <dbReference type="PIRSR" id="PIRSR600823-4"/>
    </source>
</evidence>
<comment type="subcellular location">
    <subcellularLocation>
        <location evidence="3 19">Secreted</location>
    </subcellularLocation>
</comment>
<feature type="disulfide bond" evidence="18">
    <location>
        <begin position="125"/>
        <end position="201"/>
    </location>
</feature>
<evidence type="ECO:0000256" key="1">
    <source>
        <dbReference type="ARBA" id="ARBA00000189"/>
    </source>
</evidence>
<name>A0A176VXE1_MARPO</name>
<sequence length="411" mass="45565">MYKSHCAPLYYHPTTSVWERSLFRIPPPASVPNCCSLWSVKKVTHSGVPRGTRKTVSLEDPSDSLILSNLTFFNFETIPIKENLADMAALTSHFLLLTWALLLVMSVDSSEQASLLRDDFYKDSCPDAESVIKAAVDSELDKNLKLAAGLIRMQFHDCFVEGCDASILLDGNDTEKTAPINSNLIGYEVVDAAKEAVEAICPGVVSCSDILAYAARDSTVKLNGTGWAVQGGRKDGLFSCAEAAELELPPPTFNVSQLIESFARRGLSKKQMVILSGSHTVGVGHCDKFFERLYNFSETHFTDPSINASYAEQLKTDCPQATFNTTLEIFMDTITPGEFDANYYKGLSEHKGLFTSDQSLFDDRRTRKLVKKLMSERVFDRQFGEAMRAMGAVGVRAEGQIRRNCRTVNPW</sequence>
<keyword evidence="9 16" id="KW-0106">Calcium</keyword>
<feature type="binding site" description="axial binding residue" evidence="16">
    <location>
        <position position="279"/>
    </location>
    <ligand>
        <name>heme b</name>
        <dbReference type="ChEBI" id="CHEBI:60344"/>
    </ligand>
    <ligandPart>
        <name>Fe</name>
        <dbReference type="ChEBI" id="CHEBI:18248"/>
    </ligandPart>
</feature>
<dbReference type="GO" id="GO:0005576">
    <property type="term" value="C:extracellular region"/>
    <property type="evidence" value="ECO:0007669"/>
    <property type="project" value="UniProtKB-SubCell"/>
</dbReference>
<keyword evidence="12 18" id="KW-1015">Disulfide bond</keyword>
<keyword evidence="8" id="KW-0732">Signal</keyword>
<dbReference type="InterPro" id="IPR000823">
    <property type="entry name" value="Peroxidase_pln"/>
</dbReference>
<feature type="binding site" evidence="16">
    <location>
        <position position="162"/>
    </location>
    <ligand>
        <name>Ca(2+)</name>
        <dbReference type="ChEBI" id="CHEBI:29108"/>
        <label>1</label>
    </ligand>
</feature>
<organism evidence="21 22">
    <name type="scientific">Marchantia polymorpha subsp. ruderalis</name>
    <dbReference type="NCBI Taxonomy" id="1480154"/>
    <lineage>
        <taxon>Eukaryota</taxon>
        <taxon>Viridiplantae</taxon>
        <taxon>Streptophyta</taxon>
        <taxon>Embryophyta</taxon>
        <taxon>Marchantiophyta</taxon>
        <taxon>Marchantiopsida</taxon>
        <taxon>Marchantiidae</taxon>
        <taxon>Marchantiales</taxon>
        <taxon>Marchantiaceae</taxon>
        <taxon>Marchantia</taxon>
    </lineage>
</organism>
<comment type="cofactor">
    <cofactor evidence="16 19">
        <name>heme b</name>
        <dbReference type="ChEBI" id="CHEBI:60344"/>
    </cofactor>
    <text evidence="16 19">Binds 1 heme b (iron(II)-protoporphyrin IX) group per subunit.</text>
</comment>
<evidence type="ECO:0000256" key="15">
    <source>
        <dbReference type="PIRSR" id="PIRSR600823-2"/>
    </source>
</evidence>
<feature type="site" description="Transition state stabilizer" evidence="17">
    <location>
        <position position="152"/>
    </location>
</feature>
<feature type="binding site" evidence="16">
    <location>
        <position position="157"/>
    </location>
    <ligand>
        <name>Ca(2+)</name>
        <dbReference type="ChEBI" id="CHEBI:29108"/>
        <label>1</label>
    </ligand>
</feature>
<gene>
    <name evidence="21" type="ORF">AXG93_4094s1030</name>
</gene>
<evidence type="ECO:0000256" key="3">
    <source>
        <dbReference type="ARBA" id="ARBA00004613"/>
    </source>
</evidence>
<feature type="disulfide bond" evidence="18">
    <location>
        <begin position="286"/>
        <end position="318"/>
    </location>
</feature>
<evidence type="ECO:0000256" key="10">
    <source>
        <dbReference type="ARBA" id="ARBA00023002"/>
    </source>
</evidence>
<dbReference type="SUPFAM" id="SSF48113">
    <property type="entry name" value="Heme-dependent peroxidases"/>
    <property type="match status" value="1"/>
</dbReference>
<comment type="caution">
    <text evidence="21">The sequence shown here is derived from an EMBL/GenBank/DDBJ whole genome shotgun (WGS) entry which is preliminary data.</text>
</comment>
<dbReference type="GO" id="GO:0020037">
    <property type="term" value="F:heme binding"/>
    <property type="evidence" value="ECO:0007669"/>
    <property type="project" value="UniProtKB-UniRule"/>
</dbReference>
<dbReference type="GO" id="GO:0140825">
    <property type="term" value="F:lactoperoxidase activity"/>
    <property type="evidence" value="ECO:0007669"/>
    <property type="project" value="UniProtKB-EC"/>
</dbReference>
<dbReference type="EC" id="1.11.1.7" evidence="19"/>
<evidence type="ECO:0000313" key="22">
    <source>
        <dbReference type="Proteomes" id="UP000077202"/>
    </source>
</evidence>
<dbReference type="GO" id="GO:0042744">
    <property type="term" value="P:hydrogen peroxide catabolic process"/>
    <property type="evidence" value="ECO:0007669"/>
    <property type="project" value="UniProtKB-KW"/>
</dbReference>
<dbReference type="PROSITE" id="PS50873">
    <property type="entry name" value="PEROXIDASE_4"/>
    <property type="match status" value="1"/>
</dbReference>
<dbReference type="PANTHER" id="PTHR31517:SF51">
    <property type="entry name" value="PEROXIDASE 55"/>
    <property type="match status" value="1"/>
</dbReference>
<evidence type="ECO:0000256" key="13">
    <source>
        <dbReference type="ARBA" id="ARBA00023180"/>
    </source>
</evidence>
<protein>
    <recommendedName>
        <fullName evidence="19">Peroxidase</fullName>
        <ecNumber evidence="19">1.11.1.7</ecNumber>
    </recommendedName>
</protein>
<keyword evidence="11 16" id="KW-0408">Iron</keyword>
<keyword evidence="13" id="KW-0325">Glycoprotein</keyword>
<dbReference type="Pfam" id="PF00141">
    <property type="entry name" value="peroxidase"/>
    <property type="match status" value="1"/>
</dbReference>
<evidence type="ECO:0000256" key="6">
    <source>
        <dbReference type="ARBA" id="ARBA00022617"/>
    </source>
</evidence>
<dbReference type="GO" id="GO:0046872">
    <property type="term" value="F:metal ion binding"/>
    <property type="evidence" value="ECO:0007669"/>
    <property type="project" value="UniProtKB-UniRule"/>
</dbReference>
<dbReference type="PROSITE" id="PS00436">
    <property type="entry name" value="PEROXIDASE_2"/>
    <property type="match status" value="1"/>
</dbReference>
<dbReference type="Proteomes" id="UP000077202">
    <property type="component" value="Unassembled WGS sequence"/>
</dbReference>
<feature type="binding site" evidence="16">
    <location>
        <position position="340"/>
    </location>
    <ligand>
        <name>Ca(2+)</name>
        <dbReference type="ChEBI" id="CHEBI:29108"/>
        <label>2</label>
    </ligand>
</feature>
<keyword evidence="10 19" id="KW-0560">Oxidoreductase</keyword>
<keyword evidence="7 16" id="KW-0479">Metal-binding</keyword>
<feature type="disulfide bond" evidence="18">
    <location>
        <begin position="158"/>
        <end position="163"/>
    </location>
</feature>
<comment type="catalytic activity">
    <reaction evidence="1 19">
        <text>2 a phenolic donor + H2O2 = 2 a phenolic radical donor + 2 H2O</text>
        <dbReference type="Rhea" id="RHEA:56136"/>
        <dbReference type="ChEBI" id="CHEBI:15377"/>
        <dbReference type="ChEBI" id="CHEBI:16240"/>
        <dbReference type="ChEBI" id="CHEBI:139520"/>
        <dbReference type="ChEBI" id="CHEBI:139521"/>
        <dbReference type="EC" id="1.11.1.7"/>
    </reaction>
</comment>
<evidence type="ECO:0000256" key="8">
    <source>
        <dbReference type="ARBA" id="ARBA00022729"/>
    </source>
</evidence>
<evidence type="ECO:0000259" key="20">
    <source>
        <dbReference type="PROSITE" id="PS50873"/>
    </source>
</evidence>
<feature type="binding site" evidence="16">
    <location>
        <position position="164"/>
    </location>
    <ligand>
        <name>Ca(2+)</name>
        <dbReference type="ChEBI" id="CHEBI:29108"/>
        <label>1</label>
    </ligand>
</feature>
<keyword evidence="6 19" id="KW-0349">Heme</keyword>
<feature type="disulfide bond" evidence="18">
    <location>
        <begin position="207"/>
        <end position="405"/>
    </location>
</feature>
<dbReference type="InterPro" id="IPR010255">
    <property type="entry name" value="Haem_peroxidase_sf"/>
</dbReference>
<comment type="function">
    <text evidence="2">Removal of H(2)O(2), oxidation of toxic reductants, biosynthesis and degradation of lignin, suberization, auxin catabolism, response to environmental stresses such as wounding, pathogen attack and oxidative stress. These functions might be dependent on each isozyme/isoform in each plant tissue.</text>
</comment>
<evidence type="ECO:0000256" key="9">
    <source>
        <dbReference type="ARBA" id="ARBA00022837"/>
    </source>
</evidence>
<dbReference type="InterPro" id="IPR002016">
    <property type="entry name" value="Haem_peroxidase"/>
</dbReference>
<dbReference type="PANTHER" id="PTHR31517">
    <property type="match status" value="1"/>
</dbReference>
<feature type="binding site" evidence="16">
    <location>
        <position position="335"/>
    </location>
    <ligand>
        <name>Ca(2+)</name>
        <dbReference type="ChEBI" id="CHEBI:29108"/>
        <label>2</label>
    </ligand>
</feature>
<comment type="similarity">
    <text evidence="19">Belongs to the peroxidase family. Classical plant (class III) peroxidase subfamily.</text>
</comment>
<dbReference type="Gene3D" id="1.10.520.10">
    <property type="match status" value="1"/>
</dbReference>
<dbReference type="FunFam" id="1.10.420.10:FF:000001">
    <property type="entry name" value="Peroxidase"/>
    <property type="match status" value="1"/>
</dbReference>
<feature type="binding site" evidence="16">
    <location>
        <position position="332"/>
    </location>
    <ligand>
        <name>Ca(2+)</name>
        <dbReference type="ChEBI" id="CHEBI:29108"/>
        <label>2</label>
    </ligand>
</feature>
<evidence type="ECO:0000256" key="7">
    <source>
        <dbReference type="ARBA" id="ARBA00022723"/>
    </source>
</evidence>
<dbReference type="InterPro" id="IPR019794">
    <property type="entry name" value="Peroxidases_AS"/>
</dbReference>
<evidence type="ECO:0000256" key="11">
    <source>
        <dbReference type="ARBA" id="ARBA00023004"/>
    </source>
</evidence>
<evidence type="ECO:0000256" key="16">
    <source>
        <dbReference type="PIRSR" id="PIRSR600823-3"/>
    </source>
</evidence>
<evidence type="ECO:0000256" key="5">
    <source>
        <dbReference type="ARBA" id="ARBA00022559"/>
    </source>
</evidence>
<feature type="domain" description="Plant heme peroxidase family profile" evidence="20">
    <location>
        <begin position="115"/>
        <end position="409"/>
    </location>
</feature>
<accession>A0A176VXE1</accession>
<evidence type="ECO:0000256" key="4">
    <source>
        <dbReference type="ARBA" id="ARBA00022525"/>
    </source>
</evidence>
<feature type="active site" description="Proton acceptor" evidence="14">
    <location>
        <position position="156"/>
    </location>
</feature>
<evidence type="ECO:0000313" key="21">
    <source>
        <dbReference type="EMBL" id="OAE25053.1"/>
    </source>
</evidence>
<dbReference type="Gene3D" id="1.10.420.10">
    <property type="entry name" value="Peroxidase, domain 2"/>
    <property type="match status" value="1"/>
</dbReference>
<feature type="binding site" evidence="16">
    <location>
        <position position="280"/>
    </location>
    <ligand>
        <name>Ca(2+)</name>
        <dbReference type="ChEBI" id="CHEBI:29108"/>
        <label>2</label>
    </ligand>
</feature>
<dbReference type="GO" id="GO:0006979">
    <property type="term" value="P:response to oxidative stress"/>
    <property type="evidence" value="ECO:0007669"/>
    <property type="project" value="UniProtKB-UniRule"/>
</dbReference>
<dbReference type="PRINTS" id="PR00461">
    <property type="entry name" value="PLPEROXIDASE"/>
</dbReference>
<evidence type="ECO:0000256" key="18">
    <source>
        <dbReference type="PIRSR" id="PIRSR600823-5"/>
    </source>
</evidence>
<feature type="binding site" evidence="16">
    <location>
        <position position="175"/>
    </location>
    <ligand>
        <name>Ca(2+)</name>
        <dbReference type="ChEBI" id="CHEBI:29108"/>
        <label>1</label>
    </ligand>
</feature>
<dbReference type="InterPro" id="IPR033905">
    <property type="entry name" value="Secretory_peroxidase"/>
</dbReference>
<evidence type="ECO:0000256" key="12">
    <source>
        <dbReference type="ARBA" id="ARBA00023157"/>
    </source>
</evidence>
<keyword evidence="4 19" id="KW-0964">Secreted</keyword>
<evidence type="ECO:0000256" key="2">
    <source>
        <dbReference type="ARBA" id="ARBA00002322"/>
    </source>
</evidence>
<reference evidence="21" key="1">
    <citation type="submission" date="2016-03" db="EMBL/GenBank/DDBJ databases">
        <title>Mechanisms controlling the formation of the plant cell surface in tip-growing cells are functionally conserved among land plants.</title>
        <authorList>
            <person name="Honkanen S."/>
            <person name="Jones V.A."/>
            <person name="Morieri G."/>
            <person name="Champion C."/>
            <person name="Hetherington A.J."/>
            <person name="Kelly S."/>
            <person name="Saint-Marcoux D."/>
            <person name="Proust H."/>
            <person name="Prescott H."/>
            <person name="Dolan L."/>
        </authorList>
    </citation>
    <scope>NUCLEOTIDE SEQUENCE [LARGE SCALE GENOMIC DNA]</scope>
    <source>
        <tissue evidence="21">Whole gametophyte</tissue>
    </source>
</reference>
<feature type="binding site" evidence="15">
    <location>
        <position position="249"/>
    </location>
    <ligand>
        <name>substrate</name>
    </ligand>
</feature>
<proteinExistence type="inferred from homology"/>
<dbReference type="EMBL" id="LVLJ01002413">
    <property type="protein sequence ID" value="OAE25053.1"/>
    <property type="molecule type" value="Genomic_DNA"/>
</dbReference>
<keyword evidence="19" id="KW-0376">Hydrogen peroxide</keyword>
<feature type="binding site" evidence="16">
    <location>
        <position position="166"/>
    </location>
    <ligand>
        <name>Ca(2+)</name>
        <dbReference type="ChEBI" id="CHEBI:29108"/>
        <label>1</label>
    </ligand>
</feature>
<feature type="binding site" evidence="16">
    <location>
        <position position="160"/>
    </location>
    <ligand>
        <name>Ca(2+)</name>
        <dbReference type="ChEBI" id="CHEBI:29108"/>
        <label>1</label>
    </ligand>
</feature>